<dbReference type="EMBL" id="CP039371">
    <property type="protein sequence ID" value="QCI10760.1"/>
    <property type="molecule type" value="Genomic_DNA"/>
</dbReference>
<organism evidence="1 2">
    <name type="scientific">Pseudomonas putida</name>
    <name type="common">Arthrobacter siderocapsulatus</name>
    <dbReference type="NCBI Taxonomy" id="303"/>
    <lineage>
        <taxon>Bacteria</taxon>
        <taxon>Pseudomonadati</taxon>
        <taxon>Pseudomonadota</taxon>
        <taxon>Gammaproteobacteria</taxon>
        <taxon>Pseudomonadales</taxon>
        <taxon>Pseudomonadaceae</taxon>
        <taxon>Pseudomonas</taxon>
    </lineage>
</organism>
<dbReference type="OrthoDB" id="6850996at2"/>
<evidence type="ECO:0000313" key="2">
    <source>
        <dbReference type="Proteomes" id="UP000298551"/>
    </source>
</evidence>
<sequence length="229" mass="26930">MSFVPSFFEFLITHLQQEERRRMLASMAVTTAPELWLSLEAAALLDIHRDRFDLGEPLSERHNVPRWLVAAERKKVDIWVEDQLAEQPPHALEFKVVHNNKNAYQKIYEIRYDLEKFIPNTQWNEQANRWGIVLLVFHNFYDDQSGGYVRHKDFDNCQRMLEAFKHGLQDDNEWYANAPKLELVAEPTLLFDMNSANYIDAAKGESALYMALVRKKLDPDVADNEHRRV</sequence>
<evidence type="ECO:0000313" key="1">
    <source>
        <dbReference type="EMBL" id="QCI10760.1"/>
    </source>
</evidence>
<dbReference type="Proteomes" id="UP000298551">
    <property type="component" value="Chromosome"/>
</dbReference>
<dbReference type="AlphaFoldDB" id="A0A4D6X9W3"/>
<proteinExistence type="predicted"/>
<name>A0A4D6X9W3_PSEPU</name>
<gene>
    <name evidence="1" type="ORF">E6B08_04785</name>
</gene>
<reference evidence="2" key="1">
    <citation type="submission" date="2019-04" db="EMBL/GenBank/DDBJ databases">
        <title>Genome sequence of Pseudomonas putida 1290, an auxin catabolizing strain.</title>
        <authorList>
            <person name="Laird T.S."/>
            <person name="Leveau J.H.J."/>
        </authorList>
    </citation>
    <scope>NUCLEOTIDE SEQUENCE [LARGE SCALE GENOMIC DNA]</scope>
    <source>
        <strain evidence="2">1290</strain>
    </source>
</reference>
<protein>
    <submittedName>
        <fullName evidence="1">Uncharacterized protein</fullName>
    </submittedName>
</protein>
<accession>A0A4D6X9W3</accession>